<dbReference type="Gene3D" id="3.40.50.1580">
    <property type="entry name" value="Nucleoside phosphorylase domain"/>
    <property type="match status" value="1"/>
</dbReference>
<evidence type="ECO:0000256" key="1">
    <source>
        <dbReference type="ARBA" id="ARBA00022737"/>
    </source>
</evidence>
<keyword evidence="8" id="KW-1185">Reference proteome</keyword>
<dbReference type="Proteomes" id="UP001610334">
    <property type="component" value="Unassembled WGS sequence"/>
</dbReference>
<dbReference type="InterPro" id="IPR036770">
    <property type="entry name" value="Ankyrin_rpt-contain_sf"/>
</dbReference>
<evidence type="ECO:0000256" key="2">
    <source>
        <dbReference type="PROSITE-ProRule" id="PRU00023"/>
    </source>
</evidence>
<dbReference type="PANTHER" id="PTHR46082:SF11">
    <property type="entry name" value="AAA+ ATPASE DOMAIN-CONTAINING PROTEIN-RELATED"/>
    <property type="match status" value="1"/>
</dbReference>
<gene>
    <name evidence="7" type="ORF">BJX63DRAFT_442496</name>
</gene>
<evidence type="ECO:0000256" key="3">
    <source>
        <dbReference type="SAM" id="MobiDB-lite"/>
    </source>
</evidence>
<feature type="domain" description="Nucleoside phosphorylase" evidence="4">
    <location>
        <begin position="39"/>
        <end position="328"/>
    </location>
</feature>
<evidence type="ECO:0000259" key="6">
    <source>
        <dbReference type="Pfam" id="PF24883"/>
    </source>
</evidence>
<reference evidence="7 8" key="1">
    <citation type="submission" date="2024-07" db="EMBL/GenBank/DDBJ databases">
        <title>Section-level genome sequencing and comparative genomics of Aspergillus sections Usti and Cavernicolus.</title>
        <authorList>
            <consortium name="Lawrence Berkeley National Laboratory"/>
            <person name="Nybo J.L."/>
            <person name="Vesth T.C."/>
            <person name="Theobald S."/>
            <person name="Frisvad J.C."/>
            <person name="Larsen T.O."/>
            <person name="Kjaerboelling I."/>
            <person name="Rothschild-Mancinelli K."/>
            <person name="Lyhne E.K."/>
            <person name="Kogle M.E."/>
            <person name="Barry K."/>
            <person name="Clum A."/>
            <person name="Na H."/>
            <person name="Ledsgaard L."/>
            <person name="Lin J."/>
            <person name="Lipzen A."/>
            <person name="Kuo A."/>
            <person name="Riley R."/>
            <person name="Mondo S."/>
            <person name="Labutti K."/>
            <person name="Haridas S."/>
            <person name="Pangalinan J."/>
            <person name="Salamov A.A."/>
            <person name="Simmons B.A."/>
            <person name="Magnuson J.K."/>
            <person name="Chen J."/>
            <person name="Drula E."/>
            <person name="Henrissat B."/>
            <person name="Wiebenga A."/>
            <person name="Lubbers R.J."/>
            <person name="Gomes A.C."/>
            <person name="Makela M.R."/>
            <person name="Stajich J."/>
            <person name="Grigoriev I.V."/>
            <person name="Mortensen U.H."/>
            <person name="De Vries R.P."/>
            <person name="Baker S.E."/>
            <person name="Andersen M.R."/>
        </authorList>
    </citation>
    <scope>NUCLEOTIDE SEQUENCE [LARGE SCALE GENOMIC DNA]</scope>
    <source>
        <strain evidence="7 8">CBS 588.65</strain>
    </source>
</reference>
<evidence type="ECO:0000259" key="5">
    <source>
        <dbReference type="Pfam" id="PF22939"/>
    </source>
</evidence>
<feature type="domain" description="Nephrocystin 3-like N-terminal" evidence="6">
    <location>
        <begin position="404"/>
        <end position="568"/>
    </location>
</feature>
<dbReference type="Pfam" id="PF12796">
    <property type="entry name" value="Ank_2"/>
    <property type="match status" value="1"/>
</dbReference>
<dbReference type="EMBL" id="JBFXLT010000033">
    <property type="protein sequence ID" value="KAL2814424.1"/>
    <property type="molecule type" value="Genomic_DNA"/>
</dbReference>
<dbReference type="Gene3D" id="3.40.50.300">
    <property type="entry name" value="P-loop containing nucleotide triphosphate hydrolases"/>
    <property type="match status" value="1"/>
</dbReference>
<dbReference type="Pfam" id="PF24883">
    <property type="entry name" value="NPHP3_N"/>
    <property type="match status" value="1"/>
</dbReference>
<dbReference type="InterPro" id="IPR056884">
    <property type="entry name" value="NPHP3-like_N"/>
</dbReference>
<dbReference type="InterPro" id="IPR053137">
    <property type="entry name" value="NLR-like"/>
</dbReference>
<comment type="caution">
    <text evidence="7">The sequence shown here is derived from an EMBL/GenBank/DDBJ whole genome shotgun (WGS) entry which is preliminary data.</text>
</comment>
<evidence type="ECO:0008006" key="9">
    <source>
        <dbReference type="Google" id="ProtNLM"/>
    </source>
</evidence>
<dbReference type="Pfam" id="PF01048">
    <property type="entry name" value="PNP_UDP_1"/>
    <property type="match status" value="1"/>
</dbReference>
<sequence length="1031" mass="115031">MAVVSYGMQRNLATKISYKSVPLSTPPFSRIKLRHDEYTIGWICALPVELAAAQATLDDIHADLPVPKSDHNTYTLGRIGSHNTVIACLPSGIHGTTSATSVVNQMLNSFRHIRYGLIVGIGGGAPSKTSDIRLGDIVVSRPTGRFPGVVQYDYGKTIREGYFEPTGTLNKPPQILLTATAKVEANHRKGENRISSHITQVKTKVPTTFRNMLYPDQLSDNLFQAEYDHPAPGTSCENCDKSKVISRNPRTTDDPKVHYGLIASGNQVMKHGRTRDRLAREHGILCFEMEAAGVLDSLPCLVIRGISDYADSHKNDQWQEYAAATSAAYAKELLSVIHGNRDLERAPSPDTNRKLSPARDRKLEKTSLLKCDPLNIYSGRVARWLTLTNFSAQQLNILREREEGTGQWLLEAAEYQKWVRNEGETLFCPGIPGAGKTMMSSIVVDSLRKEFPDDGSETGIACLFCSYKKQNEQTSAHLMANIVKQLIQDRFELPSKVKSLYDIHTRRDTRPSVSDLRMALQRVIESYSRVFLVIDALDECAGPVRAELLQEIFHLQKKTGVNLFATSRHNPDIKHLFKESTSLEIRASSRDLERYLDGRMSRLSACVLRNPDLRHRIRTEVINAAGDMFLLAELHFKSLEGLTRPKLIIKALEKLPKGSEAYNQAYEETMTRIKMQNQGLQELAVHALAWITCARRPLRTLELQHALAVEIGVSHLDLDNIPELDEIVSVCAGLVTTDKENDTVNLVHYTAQEYLETTLHRWFPNAQNHIAKACVTYLSLDAFNMPATTTEALRCRLQLHPLYDYAARNWGHHAREGSAGGDHLILEFLRSGPKVLATSRVLMAERYNCYLSFYHTPEGTTGMHLAAYFGLKEAVLALLASGHDHNVQNSWGQTPFWWAAVNGHDAVVKVLLTKNDTNVNTGGLNRDPKDSLGRTPLAQAAKNGHTNVVRRLVLAGSDVNSKDRNGLTPLSLAAAHGHEEHRSDEGLSMLRKSVRLCGSRQQAIENCTYFVTKSTFGSDAMASWNFSRYAR</sequence>
<organism evidence="7 8">
    <name type="scientific">Aspergillus granulosus</name>
    <dbReference type="NCBI Taxonomy" id="176169"/>
    <lineage>
        <taxon>Eukaryota</taxon>
        <taxon>Fungi</taxon>
        <taxon>Dikarya</taxon>
        <taxon>Ascomycota</taxon>
        <taxon>Pezizomycotina</taxon>
        <taxon>Eurotiomycetes</taxon>
        <taxon>Eurotiomycetidae</taxon>
        <taxon>Eurotiales</taxon>
        <taxon>Aspergillaceae</taxon>
        <taxon>Aspergillus</taxon>
        <taxon>Aspergillus subgen. Nidulantes</taxon>
    </lineage>
</organism>
<dbReference type="SUPFAM" id="SSF53167">
    <property type="entry name" value="Purine and uridine phosphorylases"/>
    <property type="match status" value="1"/>
</dbReference>
<dbReference type="PROSITE" id="PS50297">
    <property type="entry name" value="ANK_REP_REGION"/>
    <property type="match status" value="2"/>
</dbReference>
<dbReference type="SUPFAM" id="SSF52540">
    <property type="entry name" value="P-loop containing nucleoside triphosphate hydrolases"/>
    <property type="match status" value="1"/>
</dbReference>
<feature type="repeat" description="ANK" evidence="2">
    <location>
        <begin position="858"/>
        <end position="890"/>
    </location>
</feature>
<keyword evidence="1" id="KW-0677">Repeat</keyword>
<accession>A0ABR4HGX6</accession>
<name>A0ABR4HGX6_9EURO</name>
<protein>
    <recommendedName>
        <fullName evidence="9">Nucleoside phosphorylase domain-containing protein</fullName>
    </recommendedName>
</protein>
<feature type="region of interest" description="Disordered" evidence="3">
    <location>
        <begin position="340"/>
        <end position="359"/>
    </location>
</feature>
<keyword evidence="2" id="KW-0040">ANK repeat</keyword>
<dbReference type="InterPro" id="IPR027417">
    <property type="entry name" value="P-loop_NTPase"/>
</dbReference>
<dbReference type="InterPro" id="IPR002110">
    <property type="entry name" value="Ankyrin_rpt"/>
</dbReference>
<feature type="repeat" description="ANK" evidence="2">
    <location>
        <begin position="932"/>
        <end position="964"/>
    </location>
</feature>
<evidence type="ECO:0000259" key="4">
    <source>
        <dbReference type="Pfam" id="PF01048"/>
    </source>
</evidence>
<evidence type="ECO:0000313" key="7">
    <source>
        <dbReference type="EMBL" id="KAL2814424.1"/>
    </source>
</evidence>
<dbReference type="InterPro" id="IPR000845">
    <property type="entry name" value="Nucleoside_phosphorylase_d"/>
</dbReference>
<dbReference type="Gene3D" id="1.25.40.20">
    <property type="entry name" value="Ankyrin repeat-containing domain"/>
    <property type="match status" value="1"/>
</dbReference>
<proteinExistence type="predicted"/>
<evidence type="ECO:0000313" key="8">
    <source>
        <dbReference type="Proteomes" id="UP001610334"/>
    </source>
</evidence>
<dbReference type="SMART" id="SM00248">
    <property type="entry name" value="ANK"/>
    <property type="match status" value="4"/>
</dbReference>
<dbReference type="InterPro" id="IPR054471">
    <property type="entry name" value="GPIID_WHD"/>
</dbReference>
<dbReference type="PROSITE" id="PS50088">
    <property type="entry name" value="ANK_REPEAT"/>
    <property type="match status" value="2"/>
</dbReference>
<dbReference type="Pfam" id="PF22939">
    <property type="entry name" value="WHD_GPIID"/>
    <property type="match status" value="1"/>
</dbReference>
<feature type="domain" description="GPI inositol-deacylase winged helix" evidence="5">
    <location>
        <begin position="676"/>
        <end position="755"/>
    </location>
</feature>
<dbReference type="InterPro" id="IPR035994">
    <property type="entry name" value="Nucleoside_phosphorylase_sf"/>
</dbReference>
<dbReference type="SUPFAM" id="SSF48403">
    <property type="entry name" value="Ankyrin repeat"/>
    <property type="match status" value="1"/>
</dbReference>
<dbReference type="PANTHER" id="PTHR46082">
    <property type="entry name" value="ATP/GTP-BINDING PROTEIN-RELATED"/>
    <property type="match status" value="1"/>
</dbReference>